<accession>K1E5K3</accession>
<reference evidence="2" key="3">
    <citation type="submission" date="2017-11" db="EMBL/GenBank/DDBJ databases">
        <authorList>
            <person name="Seuylemezian A."/>
            <person name="Cooper K."/>
            <person name="Vaishampayan P."/>
        </authorList>
    </citation>
    <scope>NUCLEOTIDE SEQUENCE</scope>
    <source>
        <strain evidence="2">PVAS-1</strain>
    </source>
</reference>
<dbReference type="EMBL" id="PIPF01000009">
    <property type="protein sequence ID" value="RWU83107.1"/>
    <property type="molecule type" value="Genomic_DNA"/>
</dbReference>
<gene>
    <name evidence="1" type="ORF">B277_02953</name>
    <name evidence="2" type="ORF">CWN80_09950</name>
</gene>
<keyword evidence="4" id="KW-1185">Reference proteome</keyword>
<protein>
    <submittedName>
        <fullName evidence="1">Uncharacterized protein</fullName>
    </submittedName>
</protein>
<dbReference type="AlphaFoldDB" id="K1E5K3"/>
<comment type="caution">
    <text evidence="1">The sequence shown here is derived from an EMBL/GenBank/DDBJ whole genome shotgun (WGS) entry which is preliminary data.</text>
</comment>
<proteinExistence type="predicted"/>
<dbReference type="RefSeq" id="WP_007924944.1">
    <property type="nucleotide sequence ID" value="NZ_ALWX01000010.1"/>
</dbReference>
<evidence type="ECO:0000313" key="1">
    <source>
        <dbReference type="EMBL" id="EKA62336.1"/>
    </source>
</evidence>
<dbReference type="Proteomes" id="UP000288711">
    <property type="component" value="Unassembled WGS sequence"/>
</dbReference>
<dbReference type="Proteomes" id="UP000004474">
    <property type="component" value="Unassembled WGS sequence"/>
</dbReference>
<evidence type="ECO:0000313" key="2">
    <source>
        <dbReference type="EMBL" id="RWU83107.1"/>
    </source>
</evidence>
<organism evidence="1 3">
    <name type="scientific">Janibacter hoylei PVAS-1</name>
    <dbReference type="NCBI Taxonomy" id="1210046"/>
    <lineage>
        <taxon>Bacteria</taxon>
        <taxon>Bacillati</taxon>
        <taxon>Actinomycetota</taxon>
        <taxon>Actinomycetes</taxon>
        <taxon>Micrococcales</taxon>
        <taxon>Intrasporangiaceae</taxon>
        <taxon>Janibacter</taxon>
    </lineage>
</organism>
<sequence length="98" mass="10438">MATTPLTEAEIAALVARRYPDDARLQELARTAANAVRSEEPATDTFDAIARRHAAALEALDSVRAELTGAMIAASDTEVSIAERAGVSRMTVRKARGK</sequence>
<reference evidence="1 3" key="2">
    <citation type="journal article" date="2012" name="J. Bacteriol.">
        <title>Genome Sequence of Janibacter hoylei MTCC8307, Isolated from the Stratospheric Air.</title>
        <authorList>
            <person name="Pawar S.P."/>
            <person name="Dhotre D.P."/>
            <person name="Shetty S.A."/>
            <person name="Chowdhury S.P."/>
            <person name="Chaudhari B.L."/>
            <person name="Shouche Y.S."/>
        </authorList>
    </citation>
    <scope>NUCLEOTIDE SEQUENCE [LARGE SCALE GENOMIC DNA]</scope>
    <source>
        <strain evidence="1 3">PVAS-1</strain>
    </source>
</reference>
<reference evidence="2 4" key="1">
    <citation type="journal article" date="2009" name="Int. J. Syst. Evol. Microbiol.">
        <title>Janibacter hoylei sp. nov., Bacillus isronensis sp. nov. and Bacillus aryabhattai sp. nov., isolated from cryotubes used for collecting air from the upper atmosphere.</title>
        <authorList>
            <person name="Shivaji S."/>
            <person name="Chaturvedi P."/>
            <person name="Begum Z."/>
            <person name="Pindi P.K."/>
            <person name="Manorama R."/>
            <person name="Padmanaban D.A."/>
            <person name="Shouche Y.S."/>
            <person name="Pawar S."/>
            <person name="Vaishampayan P."/>
            <person name="Dutt C.B."/>
            <person name="Datta G.N."/>
            <person name="Manchanda R.K."/>
            <person name="Rao U.R."/>
            <person name="Bhargava P.M."/>
            <person name="Narlikar J.V."/>
        </authorList>
    </citation>
    <scope>NUCLEOTIDE SEQUENCE [LARGE SCALE GENOMIC DNA]</scope>
    <source>
        <strain evidence="2 4">PVAS-1</strain>
    </source>
</reference>
<evidence type="ECO:0000313" key="4">
    <source>
        <dbReference type="Proteomes" id="UP000288711"/>
    </source>
</evidence>
<name>K1E5K3_9MICO</name>
<dbReference type="EMBL" id="ALWX01000010">
    <property type="protein sequence ID" value="EKA62336.1"/>
    <property type="molecule type" value="Genomic_DNA"/>
</dbReference>
<evidence type="ECO:0000313" key="3">
    <source>
        <dbReference type="Proteomes" id="UP000004474"/>
    </source>
</evidence>